<evidence type="ECO:0000256" key="2">
    <source>
        <dbReference type="ARBA" id="ARBA00022448"/>
    </source>
</evidence>
<evidence type="ECO:0000256" key="1">
    <source>
        <dbReference type="ARBA" id="ARBA00004429"/>
    </source>
</evidence>
<comment type="subunit">
    <text evidence="9">The complex comprises the extracytoplasmic solute receptor protein and the two transmembrane proteins.</text>
</comment>
<evidence type="ECO:0000256" key="7">
    <source>
        <dbReference type="ARBA" id="ARBA00023136"/>
    </source>
</evidence>
<dbReference type="GO" id="GO:0022857">
    <property type="term" value="F:transmembrane transporter activity"/>
    <property type="evidence" value="ECO:0007669"/>
    <property type="project" value="UniProtKB-UniRule"/>
</dbReference>
<proteinExistence type="inferred from homology"/>
<comment type="similarity">
    <text evidence="8 9">Belongs to the TRAP transporter small permease family.</text>
</comment>
<dbReference type="Proteomes" id="UP001229244">
    <property type="component" value="Unassembled WGS sequence"/>
</dbReference>
<gene>
    <name evidence="11" type="ORF">J2S73_003325</name>
</gene>
<dbReference type="RefSeq" id="WP_306886724.1">
    <property type="nucleotide sequence ID" value="NZ_JAUSUL010000003.1"/>
</dbReference>
<dbReference type="AlphaFoldDB" id="A0AAE3VR85"/>
<keyword evidence="3" id="KW-1003">Cell membrane</keyword>
<accession>A0AAE3VR85</accession>
<dbReference type="PANTHER" id="PTHR35011">
    <property type="entry name" value="2,3-DIKETO-L-GULONATE TRAP TRANSPORTER SMALL PERMEASE PROTEIN YIAM"/>
    <property type="match status" value="1"/>
</dbReference>
<comment type="function">
    <text evidence="9">Part of the tripartite ATP-independent periplasmic (TRAP) transport system.</text>
</comment>
<keyword evidence="2 9" id="KW-0813">Transport</keyword>
<feature type="domain" description="Tripartite ATP-independent periplasmic transporters DctQ component" evidence="10">
    <location>
        <begin position="27"/>
        <end position="161"/>
    </location>
</feature>
<evidence type="ECO:0000256" key="6">
    <source>
        <dbReference type="ARBA" id="ARBA00022989"/>
    </source>
</evidence>
<evidence type="ECO:0000313" key="11">
    <source>
        <dbReference type="EMBL" id="MDQ0316849.1"/>
    </source>
</evidence>
<keyword evidence="12" id="KW-1185">Reference proteome</keyword>
<keyword evidence="7 9" id="KW-0472">Membrane</keyword>
<protein>
    <recommendedName>
        <fullName evidence="9">TRAP transporter small permease protein</fullName>
    </recommendedName>
</protein>
<keyword evidence="6 9" id="KW-1133">Transmembrane helix</keyword>
<organism evidence="11 12">
    <name type="scientific">Amorphus orientalis</name>
    <dbReference type="NCBI Taxonomy" id="649198"/>
    <lineage>
        <taxon>Bacteria</taxon>
        <taxon>Pseudomonadati</taxon>
        <taxon>Pseudomonadota</taxon>
        <taxon>Alphaproteobacteria</taxon>
        <taxon>Hyphomicrobiales</taxon>
        <taxon>Amorphaceae</taxon>
        <taxon>Amorphus</taxon>
    </lineage>
</organism>
<dbReference type="InterPro" id="IPR055348">
    <property type="entry name" value="DctQ"/>
</dbReference>
<dbReference type="PANTHER" id="PTHR35011:SF4">
    <property type="entry name" value="SLL1102 PROTEIN"/>
    <property type="match status" value="1"/>
</dbReference>
<dbReference type="EMBL" id="JAUSUL010000003">
    <property type="protein sequence ID" value="MDQ0316849.1"/>
    <property type="molecule type" value="Genomic_DNA"/>
</dbReference>
<evidence type="ECO:0000256" key="5">
    <source>
        <dbReference type="ARBA" id="ARBA00022692"/>
    </source>
</evidence>
<evidence type="ECO:0000256" key="8">
    <source>
        <dbReference type="ARBA" id="ARBA00038436"/>
    </source>
</evidence>
<feature type="transmembrane region" description="Helical" evidence="9">
    <location>
        <begin position="45"/>
        <end position="68"/>
    </location>
</feature>
<dbReference type="GO" id="GO:0005886">
    <property type="term" value="C:plasma membrane"/>
    <property type="evidence" value="ECO:0007669"/>
    <property type="project" value="UniProtKB-SubCell"/>
</dbReference>
<reference evidence="11" key="1">
    <citation type="submission" date="2023-07" db="EMBL/GenBank/DDBJ databases">
        <title>Genomic Encyclopedia of Type Strains, Phase IV (KMG-IV): sequencing the most valuable type-strain genomes for metagenomic binning, comparative biology and taxonomic classification.</title>
        <authorList>
            <person name="Goeker M."/>
        </authorList>
    </citation>
    <scope>NUCLEOTIDE SEQUENCE</scope>
    <source>
        <strain evidence="11">DSM 21202</strain>
    </source>
</reference>
<evidence type="ECO:0000256" key="9">
    <source>
        <dbReference type="RuleBase" id="RU369079"/>
    </source>
</evidence>
<keyword evidence="5 9" id="KW-0812">Transmembrane</keyword>
<feature type="transmembrane region" description="Helical" evidence="9">
    <location>
        <begin position="12"/>
        <end position="33"/>
    </location>
</feature>
<evidence type="ECO:0000313" key="12">
    <source>
        <dbReference type="Proteomes" id="UP001229244"/>
    </source>
</evidence>
<sequence>MLRRIVAVIDAFIAGLGKLVALLILVIIAIMIAEMISRDLFSVSMAWAGELSSWLLVAMIFLGGPWALARGNFVRVDAVFDRFGARTRALVDTLVSSILFALFCGVLIKFGGEFALKSFAMGERSATGGWGGPVWAAKGLVPVGAILLVLAWISHLYHAWQDDTPAADPEEGL</sequence>
<comment type="caution">
    <text evidence="11">The sequence shown here is derived from an EMBL/GenBank/DDBJ whole genome shotgun (WGS) entry which is preliminary data.</text>
</comment>
<keyword evidence="4 9" id="KW-0997">Cell inner membrane</keyword>
<feature type="transmembrane region" description="Helical" evidence="9">
    <location>
        <begin position="89"/>
        <end position="110"/>
    </location>
</feature>
<evidence type="ECO:0000256" key="3">
    <source>
        <dbReference type="ARBA" id="ARBA00022475"/>
    </source>
</evidence>
<comment type="subcellular location">
    <subcellularLocation>
        <location evidence="1 9">Cell inner membrane</location>
        <topology evidence="1 9">Multi-pass membrane protein</topology>
    </subcellularLocation>
</comment>
<dbReference type="InterPro" id="IPR007387">
    <property type="entry name" value="TRAP_DctQ"/>
</dbReference>
<evidence type="ECO:0000259" key="10">
    <source>
        <dbReference type="Pfam" id="PF04290"/>
    </source>
</evidence>
<feature type="transmembrane region" description="Helical" evidence="9">
    <location>
        <begin position="130"/>
        <end position="153"/>
    </location>
</feature>
<name>A0AAE3VR85_9HYPH</name>
<dbReference type="Pfam" id="PF04290">
    <property type="entry name" value="DctQ"/>
    <property type="match status" value="1"/>
</dbReference>
<evidence type="ECO:0000256" key="4">
    <source>
        <dbReference type="ARBA" id="ARBA00022519"/>
    </source>
</evidence>